<evidence type="ECO:0000313" key="2">
    <source>
        <dbReference type="Proteomes" id="UP001064027"/>
    </source>
</evidence>
<dbReference type="Proteomes" id="UP001064027">
    <property type="component" value="Chromosome"/>
</dbReference>
<sequence length="294" mass="30248">MTLRIGVDLGGTNMRAALLDDKGRILKEAKEKTEAHAGPVKVIANLISLIETVKGDESVLVIGIGSPGPLDARSGTILSPPNLPGWERIPLAAIIEEHFELPVKVDNDANVAAVAEAKLGAGAGYESVYYLTVSTGVGGGFVINGKVFQGANGYAGEVGNMIVVPNGRKHPSLNPGALESLASGTAIGAAGESIGIPGGSEAVFNEARNGNEAAQSIIDEAVVYLAMAIANLTHAINPDVFVLGGGVMSSEEQILHPLRAKVKEYVYPELKELVKIVPAKLGSNSGVIGAGFIV</sequence>
<name>A0ACD4C4E9_9BACI</name>
<accession>A0ACD4C4E9</accession>
<proteinExistence type="predicted"/>
<keyword evidence="2" id="KW-1185">Reference proteome</keyword>
<protein>
    <submittedName>
        <fullName evidence="1">ROK family protein</fullName>
    </submittedName>
</protein>
<dbReference type="EMBL" id="CP104558">
    <property type="protein sequence ID" value="UXH43226.1"/>
    <property type="molecule type" value="Genomic_DNA"/>
</dbReference>
<reference evidence="1" key="1">
    <citation type="submission" date="2022-09" db="EMBL/GenBank/DDBJ databases">
        <title>Complete genome sequence of Rossellomorea vietnamensis strain RL-WG62, a newly isolated PGPR with the potential for plant salinity stress alleviation.</title>
        <authorList>
            <person name="Ren L."/>
            <person name="Wang G."/>
            <person name="Hu H."/>
        </authorList>
    </citation>
    <scope>NUCLEOTIDE SEQUENCE</scope>
    <source>
        <strain evidence="1">RL-WG62</strain>
    </source>
</reference>
<organism evidence="1 2">
    <name type="scientific">Rossellomorea vietnamensis</name>
    <dbReference type="NCBI Taxonomy" id="218284"/>
    <lineage>
        <taxon>Bacteria</taxon>
        <taxon>Bacillati</taxon>
        <taxon>Bacillota</taxon>
        <taxon>Bacilli</taxon>
        <taxon>Bacillales</taxon>
        <taxon>Bacillaceae</taxon>
        <taxon>Rossellomorea</taxon>
    </lineage>
</organism>
<evidence type="ECO:0000313" key="1">
    <source>
        <dbReference type="EMBL" id="UXH43226.1"/>
    </source>
</evidence>
<gene>
    <name evidence="1" type="ORF">N5C46_16220</name>
</gene>